<keyword evidence="1" id="KW-1133">Transmembrane helix</keyword>
<dbReference type="AlphaFoldDB" id="A0A2G3ACW1"/>
<evidence type="ECO:0000313" key="2">
    <source>
        <dbReference type="EMBL" id="PHT92086.1"/>
    </source>
</evidence>
<evidence type="ECO:0000313" key="3">
    <source>
        <dbReference type="Proteomes" id="UP000222542"/>
    </source>
</evidence>
<dbReference type="EMBL" id="AYRZ02000002">
    <property type="protein sequence ID" value="PHT92086.1"/>
    <property type="molecule type" value="Genomic_DNA"/>
</dbReference>
<proteinExistence type="predicted"/>
<gene>
    <name evidence="2" type="ORF">T459_07199</name>
</gene>
<dbReference type="STRING" id="4072.A0A2G3ACW1"/>
<keyword evidence="1" id="KW-0472">Membrane</keyword>
<comment type="caution">
    <text evidence="2">The sequence shown here is derived from an EMBL/GenBank/DDBJ whole genome shotgun (WGS) entry which is preliminary data.</text>
</comment>
<protein>
    <submittedName>
        <fullName evidence="2">Uncharacterized protein</fullName>
    </submittedName>
</protein>
<dbReference type="Proteomes" id="UP000222542">
    <property type="component" value="Unassembled WGS sequence"/>
</dbReference>
<reference evidence="2 3" key="2">
    <citation type="journal article" date="2017" name="Genome Biol.">
        <title>New reference genome sequences of hot pepper reveal the massive evolution of plant disease-resistance genes by retroduplication.</title>
        <authorList>
            <person name="Kim S."/>
            <person name="Park J."/>
            <person name="Yeom S.I."/>
            <person name="Kim Y.M."/>
            <person name="Seo E."/>
            <person name="Kim K.T."/>
            <person name="Kim M.S."/>
            <person name="Lee J.M."/>
            <person name="Cheong K."/>
            <person name="Shin H.S."/>
            <person name="Kim S.B."/>
            <person name="Han K."/>
            <person name="Lee J."/>
            <person name="Park M."/>
            <person name="Lee H.A."/>
            <person name="Lee H.Y."/>
            <person name="Lee Y."/>
            <person name="Oh S."/>
            <person name="Lee J.H."/>
            <person name="Choi E."/>
            <person name="Choi E."/>
            <person name="Lee S.E."/>
            <person name="Jeon J."/>
            <person name="Kim H."/>
            <person name="Choi G."/>
            <person name="Song H."/>
            <person name="Lee J."/>
            <person name="Lee S.C."/>
            <person name="Kwon J.K."/>
            <person name="Lee H.Y."/>
            <person name="Koo N."/>
            <person name="Hong Y."/>
            <person name="Kim R.W."/>
            <person name="Kang W.H."/>
            <person name="Huh J.H."/>
            <person name="Kang B.C."/>
            <person name="Yang T.J."/>
            <person name="Lee Y.H."/>
            <person name="Bennetzen J.L."/>
            <person name="Choi D."/>
        </authorList>
    </citation>
    <scope>NUCLEOTIDE SEQUENCE [LARGE SCALE GENOMIC DNA]</scope>
    <source>
        <strain evidence="3">cv. CM334</strain>
    </source>
</reference>
<reference evidence="2 3" key="1">
    <citation type="journal article" date="2014" name="Nat. Genet.">
        <title>Genome sequence of the hot pepper provides insights into the evolution of pungency in Capsicum species.</title>
        <authorList>
            <person name="Kim S."/>
            <person name="Park M."/>
            <person name="Yeom S.I."/>
            <person name="Kim Y.M."/>
            <person name="Lee J.M."/>
            <person name="Lee H.A."/>
            <person name="Seo E."/>
            <person name="Choi J."/>
            <person name="Cheong K."/>
            <person name="Kim K.T."/>
            <person name="Jung K."/>
            <person name="Lee G.W."/>
            <person name="Oh S.K."/>
            <person name="Bae C."/>
            <person name="Kim S.B."/>
            <person name="Lee H.Y."/>
            <person name="Kim S.Y."/>
            <person name="Kim M.S."/>
            <person name="Kang B.C."/>
            <person name="Jo Y.D."/>
            <person name="Yang H.B."/>
            <person name="Jeong H.J."/>
            <person name="Kang W.H."/>
            <person name="Kwon J.K."/>
            <person name="Shin C."/>
            <person name="Lim J.Y."/>
            <person name="Park J.H."/>
            <person name="Huh J.H."/>
            <person name="Kim J.S."/>
            <person name="Kim B.D."/>
            <person name="Cohen O."/>
            <person name="Paran I."/>
            <person name="Suh M.C."/>
            <person name="Lee S.B."/>
            <person name="Kim Y.K."/>
            <person name="Shin Y."/>
            <person name="Noh S.J."/>
            <person name="Park J."/>
            <person name="Seo Y.S."/>
            <person name="Kwon S.Y."/>
            <person name="Kim H.A."/>
            <person name="Park J.M."/>
            <person name="Kim H.J."/>
            <person name="Choi S.B."/>
            <person name="Bosland P.W."/>
            <person name="Reeves G."/>
            <person name="Jo S.H."/>
            <person name="Lee B.W."/>
            <person name="Cho H.T."/>
            <person name="Choi H.S."/>
            <person name="Lee M.S."/>
            <person name="Yu Y."/>
            <person name="Do Choi Y."/>
            <person name="Park B.S."/>
            <person name="van Deynze A."/>
            <person name="Ashrafi H."/>
            <person name="Hill T."/>
            <person name="Kim W.T."/>
            <person name="Pai H.S."/>
            <person name="Ahn H.K."/>
            <person name="Yeam I."/>
            <person name="Giovannoni J.J."/>
            <person name="Rose J.K."/>
            <person name="Sorensen I."/>
            <person name="Lee S.J."/>
            <person name="Kim R.W."/>
            <person name="Choi I.Y."/>
            <person name="Choi B.S."/>
            <person name="Lim J.S."/>
            <person name="Lee Y.H."/>
            <person name="Choi D."/>
        </authorList>
    </citation>
    <scope>NUCLEOTIDE SEQUENCE [LARGE SCALE GENOMIC DNA]</scope>
    <source>
        <strain evidence="3">cv. CM334</strain>
    </source>
</reference>
<name>A0A2G3ACW1_CAPAN</name>
<feature type="transmembrane region" description="Helical" evidence="1">
    <location>
        <begin position="32"/>
        <end position="51"/>
    </location>
</feature>
<evidence type="ECO:0000256" key="1">
    <source>
        <dbReference type="SAM" id="Phobius"/>
    </source>
</evidence>
<organism evidence="2 3">
    <name type="scientific">Capsicum annuum</name>
    <name type="common">Capsicum pepper</name>
    <dbReference type="NCBI Taxonomy" id="4072"/>
    <lineage>
        <taxon>Eukaryota</taxon>
        <taxon>Viridiplantae</taxon>
        <taxon>Streptophyta</taxon>
        <taxon>Embryophyta</taxon>
        <taxon>Tracheophyta</taxon>
        <taxon>Spermatophyta</taxon>
        <taxon>Magnoliopsida</taxon>
        <taxon>eudicotyledons</taxon>
        <taxon>Gunneridae</taxon>
        <taxon>Pentapetalae</taxon>
        <taxon>asterids</taxon>
        <taxon>lamiids</taxon>
        <taxon>Solanales</taxon>
        <taxon>Solanaceae</taxon>
        <taxon>Solanoideae</taxon>
        <taxon>Capsiceae</taxon>
        <taxon>Capsicum</taxon>
    </lineage>
</organism>
<keyword evidence="1" id="KW-0812">Transmembrane</keyword>
<dbReference type="Gramene" id="PHT92086">
    <property type="protein sequence ID" value="PHT92086"/>
    <property type="gene ID" value="T459_07199"/>
</dbReference>
<sequence>MTKAPSKVCSNPSNLVFNDPALKVESCVLEKVRGNLVLLICGFGFAILIVNSGREVKLRDKDGEVLADLSGNASSDVNLGDSFCALVSVLRSWSGFGGEEEAELVTFF</sequence>
<keyword evidence="3" id="KW-1185">Reference proteome</keyword>
<accession>A0A2G3ACW1</accession>